<protein>
    <submittedName>
        <fullName evidence="2">HLH DNA-binding domain superfamily protein</fullName>
    </submittedName>
</protein>
<evidence type="ECO:0000313" key="3">
    <source>
        <dbReference type="Proteomes" id="UP000250235"/>
    </source>
</evidence>
<accession>A0A2Z7B0I5</accession>
<name>A0A2Z7B0I5_9LAMI</name>
<gene>
    <name evidence="2" type="ORF">F511_31748</name>
</gene>
<keyword evidence="3" id="KW-1185">Reference proteome</keyword>
<proteinExistence type="predicted"/>
<feature type="compositionally biased region" description="Polar residues" evidence="1">
    <location>
        <begin position="1"/>
        <end position="21"/>
    </location>
</feature>
<feature type="region of interest" description="Disordered" evidence="1">
    <location>
        <begin position="1"/>
        <end position="23"/>
    </location>
</feature>
<organism evidence="2 3">
    <name type="scientific">Dorcoceras hygrometricum</name>
    <dbReference type="NCBI Taxonomy" id="472368"/>
    <lineage>
        <taxon>Eukaryota</taxon>
        <taxon>Viridiplantae</taxon>
        <taxon>Streptophyta</taxon>
        <taxon>Embryophyta</taxon>
        <taxon>Tracheophyta</taxon>
        <taxon>Spermatophyta</taxon>
        <taxon>Magnoliopsida</taxon>
        <taxon>eudicotyledons</taxon>
        <taxon>Gunneridae</taxon>
        <taxon>Pentapetalae</taxon>
        <taxon>asterids</taxon>
        <taxon>lamiids</taxon>
        <taxon>Lamiales</taxon>
        <taxon>Gesneriaceae</taxon>
        <taxon>Didymocarpoideae</taxon>
        <taxon>Trichosporeae</taxon>
        <taxon>Loxocarpinae</taxon>
        <taxon>Dorcoceras</taxon>
    </lineage>
</organism>
<sequence length="201" mass="22247">MPNSFFNSTKITPATETQGNERYSKRRREAYVIVSANSWSPKTIDWLPDATTKTSLPQAFTKTAPFPLRYRNSLSTSRITQALTDNLTSSHLIANSIDNSTAMLTSAIATPTRNRKHDVSKSANRFKLKNSKISRIALSLTVPSFLSRSGLFSLTRLRDSLLKYLGFSKVGDLPKLKFLIRSLCYCFTTLEAAQGQAGGAS</sequence>
<dbReference type="EMBL" id="KV011159">
    <property type="protein sequence ID" value="KZV26760.1"/>
    <property type="molecule type" value="Genomic_DNA"/>
</dbReference>
<reference evidence="2 3" key="1">
    <citation type="journal article" date="2015" name="Proc. Natl. Acad. Sci. U.S.A.">
        <title>The resurrection genome of Boea hygrometrica: A blueprint for survival of dehydration.</title>
        <authorList>
            <person name="Xiao L."/>
            <person name="Yang G."/>
            <person name="Zhang L."/>
            <person name="Yang X."/>
            <person name="Zhao S."/>
            <person name="Ji Z."/>
            <person name="Zhou Q."/>
            <person name="Hu M."/>
            <person name="Wang Y."/>
            <person name="Chen M."/>
            <person name="Xu Y."/>
            <person name="Jin H."/>
            <person name="Xiao X."/>
            <person name="Hu G."/>
            <person name="Bao F."/>
            <person name="Hu Y."/>
            <person name="Wan P."/>
            <person name="Li L."/>
            <person name="Deng X."/>
            <person name="Kuang T."/>
            <person name="Xiang C."/>
            <person name="Zhu J.K."/>
            <person name="Oliver M.J."/>
            <person name="He Y."/>
        </authorList>
    </citation>
    <scope>NUCLEOTIDE SEQUENCE [LARGE SCALE GENOMIC DNA]</scope>
    <source>
        <strain evidence="3">cv. XS01</strain>
    </source>
</reference>
<evidence type="ECO:0000256" key="1">
    <source>
        <dbReference type="SAM" id="MobiDB-lite"/>
    </source>
</evidence>
<keyword evidence="2" id="KW-0238">DNA-binding</keyword>
<dbReference type="Proteomes" id="UP000250235">
    <property type="component" value="Unassembled WGS sequence"/>
</dbReference>
<dbReference type="GO" id="GO:0003677">
    <property type="term" value="F:DNA binding"/>
    <property type="evidence" value="ECO:0007669"/>
    <property type="project" value="UniProtKB-KW"/>
</dbReference>
<evidence type="ECO:0000313" key="2">
    <source>
        <dbReference type="EMBL" id="KZV26760.1"/>
    </source>
</evidence>
<dbReference type="AlphaFoldDB" id="A0A2Z7B0I5"/>